<dbReference type="InterPro" id="IPR015867">
    <property type="entry name" value="N-reg_PII/ATP_PRibTrfase_C"/>
</dbReference>
<protein>
    <recommendedName>
        <fullName evidence="3">NGG1p interacting factor NIF3</fullName>
    </recommendedName>
</protein>
<dbReference type="PANTHER" id="PTHR41774:SF1">
    <property type="entry name" value="NGG1P INTERACTING FACTOR NIF3"/>
    <property type="match status" value="1"/>
</dbReference>
<evidence type="ECO:0008006" key="3">
    <source>
        <dbReference type="Google" id="ProtNLM"/>
    </source>
</evidence>
<dbReference type="Gene3D" id="3.30.70.120">
    <property type="match status" value="1"/>
</dbReference>
<organism evidence="1 2">
    <name type="scientific">Neptunomonas japonica JAMM 1380</name>
    <dbReference type="NCBI Taxonomy" id="1441457"/>
    <lineage>
        <taxon>Bacteria</taxon>
        <taxon>Pseudomonadati</taxon>
        <taxon>Pseudomonadota</taxon>
        <taxon>Gammaproteobacteria</taxon>
        <taxon>Oceanospirillales</taxon>
        <taxon>Oceanospirillaceae</taxon>
        <taxon>Neptunomonas</taxon>
    </lineage>
</organism>
<dbReference type="Proteomes" id="UP000595332">
    <property type="component" value="Chromosome"/>
</dbReference>
<dbReference type="RefSeq" id="WP_028467996.1">
    <property type="nucleotide sequence ID" value="NZ_AP014546.1"/>
</dbReference>
<dbReference type="FunFam" id="3.30.70.120:FF:000006">
    <property type="entry name" value="GTP cyclohydrolase 1 type 2 homolog"/>
    <property type="match status" value="1"/>
</dbReference>
<evidence type="ECO:0000313" key="2">
    <source>
        <dbReference type="Proteomes" id="UP000595332"/>
    </source>
</evidence>
<dbReference type="InterPro" id="IPR036069">
    <property type="entry name" value="DUF34/NIF3_sf"/>
</dbReference>
<dbReference type="EMBL" id="AP014546">
    <property type="protein sequence ID" value="BBB28419.1"/>
    <property type="molecule type" value="Genomic_DNA"/>
</dbReference>
<proteinExistence type="predicted"/>
<reference evidence="1 2" key="1">
    <citation type="journal article" date="2008" name="Int. J. Syst. Evol. Microbiol.">
        <title>Neptunomonas japonica sp. nov., an Osedax japonicus symbiont-like bacterium isolated from sediment adjacent to sperm whale carcasses off Kagoshima, Japan.</title>
        <authorList>
            <person name="Miyazaki M."/>
            <person name="Nogi Y."/>
            <person name="Fujiwara Y."/>
            <person name="Kawato M."/>
            <person name="Kubokawa K."/>
            <person name="Horikoshi K."/>
        </authorList>
    </citation>
    <scope>NUCLEOTIDE SEQUENCE [LARGE SCALE GENOMIC DNA]</scope>
    <source>
        <strain evidence="1 2">JAMM 1380</strain>
    </source>
</reference>
<dbReference type="AlphaFoldDB" id="A0A7R6P9N5"/>
<keyword evidence="2" id="KW-1185">Reference proteome</keyword>
<name>A0A7R6P9N5_9GAMM</name>
<accession>A0A7R6P9N5</accession>
<dbReference type="SUPFAM" id="SSF102705">
    <property type="entry name" value="NIF3 (NGG1p interacting factor 3)-like"/>
    <property type="match status" value="1"/>
</dbReference>
<dbReference type="PANTHER" id="PTHR41774">
    <property type="match status" value="1"/>
</dbReference>
<gene>
    <name evidence="1" type="ORF">NEJAP_0462</name>
</gene>
<evidence type="ECO:0000313" key="1">
    <source>
        <dbReference type="EMBL" id="BBB28419.1"/>
    </source>
</evidence>
<sequence>MYKLAFFVPESHLDVVKVALFEHGAGKIGDYEACCWQVLGQGQFRPGEGSQPFVGELDQLEMMSEWKVEMVCEDHLIKEVVAVLKQVHPYEEVAYDVYKLADI</sequence>
<dbReference type="KEGG" id="njp:NEJAP_0462"/>